<dbReference type="InterPro" id="IPR014710">
    <property type="entry name" value="RmlC-like_jellyroll"/>
</dbReference>
<comment type="caution">
    <text evidence="2">The sequence shown here is derived from an EMBL/GenBank/DDBJ whole genome shotgun (WGS) entry which is preliminary data.</text>
</comment>
<evidence type="ECO:0000313" key="3">
    <source>
        <dbReference type="Proteomes" id="UP000183940"/>
    </source>
</evidence>
<dbReference type="PANTHER" id="PTHR33271:SF22">
    <property type="entry name" value="OS04G0445200 PROTEIN"/>
    <property type="match status" value="1"/>
</dbReference>
<name>A0A1L9QW56_9CYAN</name>
<evidence type="ECO:0000313" key="2">
    <source>
        <dbReference type="EMBL" id="OJJ26904.1"/>
    </source>
</evidence>
<dbReference type="SUPFAM" id="SSF51182">
    <property type="entry name" value="RmlC-like cupins"/>
    <property type="match status" value="1"/>
</dbReference>
<reference evidence="2" key="1">
    <citation type="submission" date="2016-10" db="EMBL/GenBank/DDBJ databases">
        <title>CRISPR-Cas defence system in Roseofilum reptotaenium: evidence of a bacteriophage-cyanobacterium arms race in the coral black band disease.</title>
        <authorList>
            <person name="Buerger P."/>
            <person name="Wood-Charlson E.M."/>
            <person name="Weynberg K.D."/>
            <person name="Willis B."/>
            <person name="Van Oppen M.J."/>
        </authorList>
    </citation>
    <scope>NUCLEOTIDE SEQUENCE [LARGE SCALE GENOMIC DNA]</scope>
    <source>
        <strain evidence="2">AO1-A</strain>
    </source>
</reference>
<sequence length="92" mass="10570">MTSTIQIEHQPSREYLDQLGIWDWPIWTKEVSEFPWTYDCSETCYLLTGQVIVTPDGGEPVKFGEGDLVTFPAGLSCSWNILQPVRKHYSMD</sequence>
<dbReference type="Proteomes" id="UP000183940">
    <property type="component" value="Unassembled WGS sequence"/>
</dbReference>
<organism evidence="2 3">
    <name type="scientific">Roseofilum reptotaenium AO1-A</name>
    <dbReference type="NCBI Taxonomy" id="1925591"/>
    <lineage>
        <taxon>Bacteria</taxon>
        <taxon>Bacillati</taxon>
        <taxon>Cyanobacteriota</taxon>
        <taxon>Cyanophyceae</taxon>
        <taxon>Desertifilales</taxon>
        <taxon>Desertifilaceae</taxon>
        <taxon>Roseofilum</taxon>
    </lineage>
</organism>
<dbReference type="AlphaFoldDB" id="A0A1L9QW56"/>
<accession>A0A1L9QW56</accession>
<keyword evidence="3" id="KW-1185">Reference proteome</keyword>
<dbReference type="CDD" id="cd02227">
    <property type="entry name" value="cupin_TM1112-like"/>
    <property type="match status" value="1"/>
</dbReference>
<dbReference type="Pfam" id="PF05899">
    <property type="entry name" value="Cupin_3"/>
    <property type="match status" value="1"/>
</dbReference>
<dbReference type="Gene3D" id="2.60.120.10">
    <property type="entry name" value="Jelly Rolls"/>
    <property type="match status" value="1"/>
</dbReference>
<dbReference type="InterPro" id="IPR008579">
    <property type="entry name" value="UGlyAH_Cupin_dom"/>
</dbReference>
<proteinExistence type="predicted"/>
<dbReference type="EMBL" id="MLAW01000004">
    <property type="protein sequence ID" value="OJJ26904.1"/>
    <property type="molecule type" value="Genomic_DNA"/>
</dbReference>
<dbReference type="InterPro" id="IPR011051">
    <property type="entry name" value="RmlC_Cupin_sf"/>
</dbReference>
<evidence type="ECO:0000259" key="1">
    <source>
        <dbReference type="Pfam" id="PF05899"/>
    </source>
</evidence>
<gene>
    <name evidence="2" type="ORF">BI308_04215</name>
</gene>
<dbReference type="STRING" id="1925591.BI308_04215"/>
<protein>
    <submittedName>
        <fullName evidence="2">Cupin</fullName>
    </submittedName>
</protein>
<feature type="domain" description="(S)-ureidoglycine aminohydrolase cupin" evidence="1">
    <location>
        <begin position="18"/>
        <end position="89"/>
    </location>
</feature>
<dbReference type="PANTHER" id="PTHR33271">
    <property type="entry name" value="OS04G0445200 PROTEIN"/>
    <property type="match status" value="1"/>
</dbReference>